<evidence type="ECO:0000313" key="2">
    <source>
        <dbReference type="EMBL" id="AEH06905.1"/>
    </source>
</evidence>
<dbReference type="PROSITE" id="PS00018">
    <property type="entry name" value="EF_HAND_1"/>
    <property type="match status" value="2"/>
</dbReference>
<dbReference type="EMBL" id="CP002792">
    <property type="protein sequence ID" value="AEH06905.1"/>
    <property type="molecule type" value="Genomic_DNA"/>
</dbReference>
<evidence type="ECO:0000259" key="1">
    <source>
        <dbReference type="Pfam" id="PF01497"/>
    </source>
</evidence>
<dbReference type="OrthoDB" id="24039at2157"/>
<dbReference type="Proteomes" id="UP000009296">
    <property type="component" value="Chromosome"/>
</dbReference>
<dbReference type="eggNOG" id="arCOG03611">
    <property type="taxonomic scope" value="Archaea"/>
</dbReference>
<reference evidence="2" key="1">
    <citation type="submission" date="2011-05" db="EMBL/GenBank/DDBJ databases">
        <title>Complete sequence of chromosome of Methanothermococcus okinawensis IH1.</title>
        <authorList>
            <consortium name="US DOE Joint Genome Institute"/>
            <person name="Lucas S."/>
            <person name="Han J."/>
            <person name="Lapidus A."/>
            <person name="Cheng J.-F."/>
            <person name="Goodwin L."/>
            <person name="Pitluck S."/>
            <person name="Peters L."/>
            <person name="Mikhailova N."/>
            <person name="Held B."/>
            <person name="Han C."/>
            <person name="Tapia R."/>
            <person name="Land M."/>
            <person name="Hauser L."/>
            <person name="Kyrpides N."/>
            <person name="Ivanova N."/>
            <person name="Pagani I."/>
            <person name="Sieprawska-Lupa M."/>
            <person name="Takai K."/>
            <person name="Miyazaki J."/>
            <person name="Whitman W."/>
            <person name="Woyke T."/>
        </authorList>
    </citation>
    <scope>NUCLEOTIDE SEQUENCE</scope>
    <source>
        <strain evidence="2">IH1</strain>
    </source>
</reference>
<dbReference type="Gene3D" id="3.40.50.1980">
    <property type="entry name" value="Nitrogenase molybdenum iron protein domain"/>
    <property type="match status" value="2"/>
</dbReference>
<dbReference type="GO" id="GO:0000272">
    <property type="term" value="P:polysaccharide catabolic process"/>
    <property type="evidence" value="ECO:0007669"/>
    <property type="project" value="InterPro"/>
</dbReference>
<dbReference type="Pfam" id="PF01497">
    <property type="entry name" value="Peripla_BP_2"/>
    <property type="match status" value="1"/>
</dbReference>
<dbReference type="KEGG" id="mok:Metok_0934"/>
<dbReference type="InterPro" id="IPR050902">
    <property type="entry name" value="ABC_Transporter_SBP"/>
</dbReference>
<dbReference type="STRING" id="647113.Metok_0934"/>
<dbReference type="GeneID" id="10773084"/>
<feature type="domain" description="Fe/B12 periplasmic-binding" evidence="1">
    <location>
        <begin position="167"/>
        <end position="383"/>
    </location>
</feature>
<protein>
    <submittedName>
        <fullName evidence="2">ABC-type transporter, periplasmic subunit</fullName>
    </submittedName>
</protein>
<dbReference type="SUPFAM" id="SSF63446">
    <property type="entry name" value="Type I dockerin domain"/>
    <property type="match status" value="1"/>
</dbReference>
<evidence type="ECO:0000313" key="3">
    <source>
        <dbReference type="Proteomes" id="UP000009296"/>
    </source>
</evidence>
<accession>F8AMS4</accession>
<dbReference type="AlphaFoldDB" id="F8AMS4"/>
<dbReference type="eggNOG" id="arCOG03417">
    <property type="taxonomic scope" value="Archaea"/>
</dbReference>
<dbReference type="Gene3D" id="1.10.1330.10">
    <property type="entry name" value="Dockerin domain"/>
    <property type="match status" value="1"/>
</dbReference>
<dbReference type="InterPro" id="IPR002491">
    <property type="entry name" value="ABC_transptr_periplasmic_BD"/>
</dbReference>
<proteinExistence type="predicted"/>
<dbReference type="SUPFAM" id="SSF53807">
    <property type="entry name" value="Helical backbone' metal receptor"/>
    <property type="match status" value="1"/>
</dbReference>
<dbReference type="CDD" id="cd14254">
    <property type="entry name" value="Dockerin_II"/>
    <property type="match status" value="1"/>
</dbReference>
<dbReference type="PANTHER" id="PTHR30535">
    <property type="entry name" value="VITAMIN B12-BINDING PROTEIN"/>
    <property type="match status" value="1"/>
</dbReference>
<name>F8AMS4_METOI</name>
<dbReference type="InterPro" id="IPR018247">
    <property type="entry name" value="EF_Hand_1_Ca_BS"/>
</dbReference>
<keyword evidence="3" id="KW-1185">Reference proteome</keyword>
<organism evidence="2 3">
    <name type="scientific">Methanothermococcus okinawensis (strain DSM 14208 / JCM 11175 / IH1)</name>
    <dbReference type="NCBI Taxonomy" id="647113"/>
    <lineage>
        <taxon>Archaea</taxon>
        <taxon>Methanobacteriati</taxon>
        <taxon>Methanobacteriota</taxon>
        <taxon>Methanomada group</taxon>
        <taxon>Methanococci</taxon>
        <taxon>Methanococcales</taxon>
        <taxon>Methanococcaceae</taxon>
        <taxon>Methanothermococcus</taxon>
    </lineage>
</organism>
<dbReference type="InterPro" id="IPR036439">
    <property type="entry name" value="Dockerin_dom_sf"/>
</dbReference>
<sequence>MKKIFIFPILALLSLVPSVMGAEIGDINNDGSVDIADVVYLFKHRNVPLDDGDLNCDNSVDIADVVYLFKNYDKFREPVIFAKNLKLEPHWDEGYCYIVDSKGHKFVLLDKNATVPNIPDAKIINVPVKRIVSGWYYPIVSTADILNDSSCYDSIKGVTKYTLKYSPELSKRYDEGKVADIGSSSNVDYDVIINISPDIVFLAEWPQHDKIEAKLNELGITVSRAFSYKEPTYMGRIEWVKYAAAFWGEDKYNKANNFFQNAWKKRNDLLRITRNAKTYPKVVNFWKSSDIGSIYIPESQNYYIKLINGFRGDYVFSDLPGTGNEKIDTETFMERARNADVVILRQSSKTIKTKDDLLKVYPNSGFENLKAFKEGRFYISKSDYYTWEARDPIGTMEDYAKMIHPELFPNGDNDLKHFVKLQ</sequence>
<dbReference type="HOGENOM" id="CLU_025776_0_0_2"/>
<gene>
    <name evidence="2" type="ordered locus">Metok_0934</name>
</gene>
<dbReference type="RefSeq" id="WP_013867089.1">
    <property type="nucleotide sequence ID" value="NC_015636.1"/>
</dbReference>
<dbReference type="PANTHER" id="PTHR30535:SF34">
    <property type="entry name" value="MOLYBDATE-BINDING PROTEIN MOLA"/>
    <property type="match status" value="1"/>
</dbReference>